<sequence>MATFPRLAPLYQAELLSSTDEFHYGSELQGRGYMTWLDTFVGLSIWLLASAAVAVGFLNLYLIKKINIFHNSFGVLWVSRTIGEIGANLPNIFYAGPVTVFQPKDIHPAVGIVAWTVAFFFSFESCIMVQSVSANRMIAVCSPLNYDFIFTKRLTATLITVTWFAAALIISMYYIVPCSLLGYSPKYHEHIFIKCSPNIDRDYSLFATIGNRGCFAMCSCALIMDITTLFKIIQIKVRNKAAARESTFKRNVRFFAQTAFQNITMMGTLVFQVLANNSKESGRHEYFVLAYDTLILTQLNNGLALVLFNPEVHEFLGLNFWCLKRKRIDVISCSTTAASSTFQLVSRKRTLPMIRTTMSYQSHANLTHEFQYGSELQGRGYMTRLDTFVGLSISMLASAAVMVGFLNLYVIKKLAIFHNSFGVLWVSRTIGEIGANIPNIFYSGPVTIFQPKDIDPTVGIVAWTVAFFFGFESCIMVQSVSVNRMIAVCSPLNYDYIFSRRVTGILITITWCAAALVISLYYLVPCSLLGYSPQYHEYLFIKCSADYDRDYSLFATIGNRGCFAMCSCALIMDMTTLTKIIQIKVTNKAVARESAFRRNVRFFAQTAFQNITMMGTLVFQVLANNSKESGREEYFILAYDTLILTQLNNGLALILFNPEVHELLGINFWCLKRKILEGISTTGTMGTLASSAKMDS</sequence>
<feature type="transmembrane region" description="Helical" evidence="5">
    <location>
        <begin position="106"/>
        <end position="127"/>
    </location>
</feature>
<evidence type="ECO:0000256" key="1">
    <source>
        <dbReference type="ARBA" id="ARBA00004370"/>
    </source>
</evidence>
<accession>A0AA39IB59</accession>
<keyword evidence="8" id="KW-1185">Reference proteome</keyword>
<reference evidence="7" key="1">
    <citation type="submission" date="2023-06" db="EMBL/GenBank/DDBJ databases">
        <title>Genomic analysis of the entomopathogenic nematode Steinernema hermaphroditum.</title>
        <authorList>
            <person name="Schwarz E.M."/>
            <person name="Heppert J.K."/>
            <person name="Baniya A."/>
            <person name="Schwartz H.T."/>
            <person name="Tan C.-H."/>
            <person name="Antoshechkin I."/>
            <person name="Sternberg P.W."/>
            <person name="Goodrich-Blair H."/>
            <person name="Dillman A.R."/>
        </authorList>
    </citation>
    <scope>NUCLEOTIDE SEQUENCE</scope>
    <source>
        <strain evidence="7">PS9179</strain>
        <tissue evidence="7">Whole animal</tissue>
    </source>
</reference>
<proteinExistence type="predicted"/>
<protein>
    <recommendedName>
        <fullName evidence="6">G-protein coupled receptors family 1 profile domain-containing protein</fullName>
    </recommendedName>
</protein>
<evidence type="ECO:0000256" key="5">
    <source>
        <dbReference type="SAM" id="Phobius"/>
    </source>
</evidence>
<dbReference type="PROSITE" id="PS50262">
    <property type="entry name" value="G_PROTEIN_RECEP_F1_2"/>
    <property type="match status" value="1"/>
</dbReference>
<evidence type="ECO:0000313" key="7">
    <source>
        <dbReference type="EMBL" id="KAK0421191.1"/>
    </source>
</evidence>
<comment type="subcellular location">
    <subcellularLocation>
        <location evidence="1">Membrane</location>
    </subcellularLocation>
</comment>
<feature type="transmembrane region" description="Helical" evidence="5">
    <location>
        <begin position="43"/>
        <end position="63"/>
    </location>
</feature>
<dbReference type="InterPro" id="IPR017452">
    <property type="entry name" value="GPCR_Rhodpsn_7TM"/>
</dbReference>
<evidence type="ECO:0000256" key="3">
    <source>
        <dbReference type="ARBA" id="ARBA00022989"/>
    </source>
</evidence>
<dbReference type="GO" id="GO:0016020">
    <property type="term" value="C:membrane"/>
    <property type="evidence" value="ECO:0007669"/>
    <property type="project" value="UniProtKB-SubCell"/>
</dbReference>
<dbReference type="Pfam" id="PF10328">
    <property type="entry name" value="7TM_GPCR_Srx"/>
    <property type="match status" value="2"/>
</dbReference>
<keyword evidence="2 5" id="KW-0812">Transmembrane</keyword>
<comment type="caution">
    <text evidence="7">The sequence shown here is derived from an EMBL/GenBank/DDBJ whole genome shotgun (WGS) entry which is preliminary data.</text>
</comment>
<feature type="transmembrane region" description="Helical" evidence="5">
    <location>
        <begin position="75"/>
        <end position="94"/>
    </location>
</feature>
<organism evidence="7 8">
    <name type="scientific">Steinernema hermaphroditum</name>
    <dbReference type="NCBI Taxonomy" id="289476"/>
    <lineage>
        <taxon>Eukaryota</taxon>
        <taxon>Metazoa</taxon>
        <taxon>Ecdysozoa</taxon>
        <taxon>Nematoda</taxon>
        <taxon>Chromadorea</taxon>
        <taxon>Rhabditida</taxon>
        <taxon>Tylenchina</taxon>
        <taxon>Panagrolaimomorpha</taxon>
        <taxon>Strongyloidoidea</taxon>
        <taxon>Steinernematidae</taxon>
        <taxon>Steinernema</taxon>
    </lineage>
</organism>
<dbReference type="EMBL" id="JAUCMV010000002">
    <property type="protein sequence ID" value="KAK0421191.1"/>
    <property type="molecule type" value="Genomic_DNA"/>
</dbReference>
<keyword evidence="4 5" id="KW-0472">Membrane</keyword>
<dbReference type="SUPFAM" id="SSF81321">
    <property type="entry name" value="Family A G protein-coupled receptor-like"/>
    <property type="match status" value="2"/>
</dbReference>
<feature type="transmembrane region" description="Helical" evidence="5">
    <location>
        <begin position="388"/>
        <end position="411"/>
    </location>
</feature>
<gene>
    <name evidence="7" type="ORF">QR680_015099</name>
</gene>
<evidence type="ECO:0000313" key="8">
    <source>
        <dbReference type="Proteomes" id="UP001175271"/>
    </source>
</evidence>
<name>A0AA39IB59_9BILA</name>
<dbReference type="Gene3D" id="1.20.1070.10">
    <property type="entry name" value="Rhodopsin 7-helix transmembrane proteins"/>
    <property type="match status" value="2"/>
</dbReference>
<feature type="transmembrane region" description="Helical" evidence="5">
    <location>
        <begin position="502"/>
        <end position="524"/>
    </location>
</feature>
<dbReference type="InterPro" id="IPR019430">
    <property type="entry name" value="7TM_GPCR_serpentine_rcpt_Srx"/>
</dbReference>
<keyword evidence="3 5" id="KW-1133">Transmembrane helix</keyword>
<dbReference type="AlphaFoldDB" id="A0AA39IB59"/>
<evidence type="ECO:0000256" key="4">
    <source>
        <dbReference type="ARBA" id="ARBA00023136"/>
    </source>
</evidence>
<dbReference type="Proteomes" id="UP001175271">
    <property type="component" value="Unassembled WGS sequence"/>
</dbReference>
<evidence type="ECO:0000259" key="6">
    <source>
        <dbReference type="PROSITE" id="PS50262"/>
    </source>
</evidence>
<feature type="transmembrane region" description="Helical" evidence="5">
    <location>
        <begin position="209"/>
        <end position="233"/>
    </location>
</feature>
<feature type="transmembrane region" description="Helical" evidence="5">
    <location>
        <begin position="460"/>
        <end position="481"/>
    </location>
</feature>
<evidence type="ECO:0000256" key="2">
    <source>
        <dbReference type="ARBA" id="ARBA00022692"/>
    </source>
</evidence>
<dbReference type="PANTHER" id="PTHR23017">
    <property type="entry name" value="SERPENTINE RECEPTOR, CLASS X"/>
    <property type="match status" value="1"/>
</dbReference>
<feature type="domain" description="G-protein coupled receptors family 1 profile" evidence="6">
    <location>
        <begin position="403"/>
        <end position="581"/>
    </location>
</feature>
<dbReference type="CDD" id="cd00637">
    <property type="entry name" value="7tm_classA_rhodopsin-like"/>
    <property type="match status" value="2"/>
</dbReference>
<feature type="transmembrane region" description="Helical" evidence="5">
    <location>
        <begin position="154"/>
        <end position="176"/>
    </location>
</feature>